<organism evidence="4 5">
    <name type="scientific">Lentzea jiangxiensis</name>
    <dbReference type="NCBI Taxonomy" id="641025"/>
    <lineage>
        <taxon>Bacteria</taxon>
        <taxon>Bacillati</taxon>
        <taxon>Actinomycetota</taxon>
        <taxon>Actinomycetes</taxon>
        <taxon>Pseudonocardiales</taxon>
        <taxon>Pseudonocardiaceae</taxon>
        <taxon>Lentzea</taxon>
    </lineage>
</organism>
<evidence type="ECO:0000259" key="3">
    <source>
        <dbReference type="Pfam" id="PF03061"/>
    </source>
</evidence>
<gene>
    <name evidence="4" type="ORF">SAMN05421507_1011459</name>
</gene>
<keyword evidence="5" id="KW-1185">Reference proteome</keyword>
<comment type="similarity">
    <text evidence="1">Belongs to the thioesterase PaaI family.</text>
</comment>
<sequence>MTPDLPIEFADEQLHVRMGIEITRWDVQEMVGTMPVKGNRQPFGLLHGGANAVLAEQLGSIASAMHASQHGLIAVGLELSCTHHRAAREGTVTGVARPIHLGRSTTTYEIVVTDEDGKRTCTARLTCLLRPKAPGA</sequence>
<dbReference type="STRING" id="641025.SAMN05421507_1011459"/>
<evidence type="ECO:0000256" key="1">
    <source>
        <dbReference type="ARBA" id="ARBA00008324"/>
    </source>
</evidence>
<dbReference type="AlphaFoldDB" id="A0A1H0H142"/>
<dbReference type="Proteomes" id="UP000199691">
    <property type="component" value="Unassembled WGS sequence"/>
</dbReference>
<dbReference type="GO" id="GO:0061522">
    <property type="term" value="F:1,4-dihydroxy-2-naphthoyl-CoA thioesterase activity"/>
    <property type="evidence" value="ECO:0007669"/>
    <property type="project" value="TreeGrafter"/>
</dbReference>
<dbReference type="EMBL" id="FNIX01000001">
    <property type="protein sequence ID" value="SDO12833.1"/>
    <property type="molecule type" value="Genomic_DNA"/>
</dbReference>
<reference evidence="5" key="1">
    <citation type="submission" date="2016-10" db="EMBL/GenBank/DDBJ databases">
        <authorList>
            <person name="Varghese N."/>
            <person name="Submissions S."/>
        </authorList>
    </citation>
    <scope>NUCLEOTIDE SEQUENCE [LARGE SCALE GENOMIC DNA]</scope>
    <source>
        <strain evidence="5">CGMCC 4.6609</strain>
    </source>
</reference>
<evidence type="ECO:0000313" key="4">
    <source>
        <dbReference type="EMBL" id="SDO12833.1"/>
    </source>
</evidence>
<keyword evidence="2" id="KW-0378">Hydrolase</keyword>
<dbReference type="NCBIfam" id="TIGR00369">
    <property type="entry name" value="unchar_dom_1"/>
    <property type="match status" value="1"/>
</dbReference>
<dbReference type="PANTHER" id="PTHR43240">
    <property type="entry name" value="1,4-DIHYDROXY-2-NAPHTHOYL-COA THIOESTERASE 1"/>
    <property type="match status" value="1"/>
</dbReference>
<dbReference type="CDD" id="cd03443">
    <property type="entry name" value="PaaI_thioesterase"/>
    <property type="match status" value="1"/>
</dbReference>
<dbReference type="Pfam" id="PF03061">
    <property type="entry name" value="4HBT"/>
    <property type="match status" value="1"/>
</dbReference>
<evidence type="ECO:0000256" key="2">
    <source>
        <dbReference type="ARBA" id="ARBA00022801"/>
    </source>
</evidence>
<protein>
    <submittedName>
        <fullName evidence="4">Uncharacterized domain 1-containing protein</fullName>
    </submittedName>
</protein>
<dbReference type="InterPro" id="IPR003736">
    <property type="entry name" value="PAAI_dom"/>
</dbReference>
<dbReference type="PANTHER" id="PTHR43240:SF5">
    <property type="entry name" value="1,4-DIHYDROXY-2-NAPHTHOYL-COA THIOESTERASE 1"/>
    <property type="match status" value="1"/>
</dbReference>
<name>A0A1H0H142_9PSEU</name>
<dbReference type="Gene3D" id="3.10.129.10">
    <property type="entry name" value="Hotdog Thioesterase"/>
    <property type="match status" value="1"/>
</dbReference>
<dbReference type="InterPro" id="IPR006683">
    <property type="entry name" value="Thioestr_dom"/>
</dbReference>
<accession>A0A1H0H142</accession>
<dbReference type="InterPro" id="IPR029069">
    <property type="entry name" value="HotDog_dom_sf"/>
</dbReference>
<dbReference type="SUPFAM" id="SSF54637">
    <property type="entry name" value="Thioesterase/thiol ester dehydrase-isomerase"/>
    <property type="match status" value="1"/>
</dbReference>
<proteinExistence type="inferred from homology"/>
<feature type="domain" description="Thioesterase" evidence="3">
    <location>
        <begin position="43"/>
        <end position="121"/>
    </location>
</feature>
<dbReference type="GO" id="GO:0005829">
    <property type="term" value="C:cytosol"/>
    <property type="evidence" value="ECO:0007669"/>
    <property type="project" value="TreeGrafter"/>
</dbReference>
<evidence type="ECO:0000313" key="5">
    <source>
        <dbReference type="Proteomes" id="UP000199691"/>
    </source>
</evidence>